<proteinExistence type="predicted"/>
<reference evidence="1 2" key="1">
    <citation type="journal article" date="2016" name="Appl. Environ. Microbiol.">
        <title>Lack of Overt Genome Reduction in the Bryostatin-Producing Bryozoan Symbiont "Candidatus Endobugula sertula".</title>
        <authorList>
            <person name="Miller I.J."/>
            <person name="Vanee N."/>
            <person name="Fong S.S."/>
            <person name="Lim-Fong G.E."/>
            <person name="Kwan J.C."/>
        </authorList>
    </citation>
    <scope>NUCLEOTIDE SEQUENCE [LARGE SCALE GENOMIC DNA]</scope>
    <source>
        <strain evidence="1">AB1-4</strain>
    </source>
</reference>
<dbReference type="AlphaFoldDB" id="A0A1D2QRC1"/>
<sequence length="142" mass="16615">MLLMLNNIIHCFFKYESIFVETVDCCWSVTTESMTGKIKTDNRVVFFQSPLYKSSIKPCMIEITMTKNNCALRMCRFPAMMNNLVVADIALPDMVSAGKRLLNEMNRIMREIIIEQRGELSVKSLIRMVRYELFKLSDRRIK</sequence>
<gene>
    <name evidence="1" type="ORF">AB835_05315</name>
</gene>
<accession>A0A1D2QRC1</accession>
<name>A0A1D2QRC1_9GAMM</name>
<dbReference type="Proteomes" id="UP000242502">
    <property type="component" value="Unassembled WGS sequence"/>
</dbReference>
<comment type="caution">
    <text evidence="1">The sequence shown here is derived from an EMBL/GenBank/DDBJ whole genome shotgun (WGS) entry which is preliminary data.</text>
</comment>
<dbReference type="EMBL" id="MDLC01000013">
    <property type="protein sequence ID" value="ODS24148.1"/>
    <property type="molecule type" value="Genomic_DNA"/>
</dbReference>
<evidence type="ECO:0000313" key="2">
    <source>
        <dbReference type="Proteomes" id="UP000242502"/>
    </source>
</evidence>
<protein>
    <submittedName>
        <fullName evidence="1">Uncharacterized protein</fullName>
    </submittedName>
</protein>
<organism evidence="1 2">
    <name type="scientific">Candidatus Endobugula sertula</name>
    <name type="common">Bugula neritina bacterial symbiont</name>
    <dbReference type="NCBI Taxonomy" id="62101"/>
    <lineage>
        <taxon>Bacteria</taxon>
        <taxon>Pseudomonadati</taxon>
        <taxon>Pseudomonadota</taxon>
        <taxon>Gammaproteobacteria</taxon>
        <taxon>Cellvibrionales</taxon>
        <taxon>Cellvibrionaceae</taxon>
        <taxon>Candidatus Endobugula</taxon>
    </lineage>
</organism>
<evidence type="ECO:0000313" key="1">
    <source>
        <dbReference type="EMBL" id="ODS24148.1"/>
    </source>
</evidence>